<reference evidence="2 3" key="1">
    <citation type="submission" date="2016-01" db="EMBL/GenBank/DDBJ databases">
        <title>Mycobacterium immunogenum strain CD11_6 genome sequencing and assembly.</title>
        <authorList>
            <person name="Kaur G."/>
            <person name="Nair G.R."/>
            <person name="Mayilraj S."/>
        </authorList>
    </citation>
    <scope>NUCLEOTIDE SEQUENCE [LARGE SCALE GENOMIC DNA]</scope>
    <source>
        <strain evidence="2 3">CD11-6</strain>
    </source>
</reference>
<dbReference type="AlphaFoldDB" id="A0A179VAA2"/>
<feature type="transmembrane region" description="Helical" evidence="1">
    <location>
        <begin position="45"/>
        <end position="66"/>
    </location>
</feature>
<name>A0A179VAA2_9MYCO</name>
<protein>
    <submittedName>
        <fullName evidence="2">Uncharacterized protein</fullName>
    </submittedName>
</protein>
<evidence type="ECO:0000256" key="1">
    <source>
        <dbReference type="SAM" id="Phobius"/>
    </source>
</evidence>
<feature type="transmembrane region" description="Helical" evidence="1">
    <location>
        <begin position="275"/>
        <end position="295"/>
    </location>
</feature>
<dbReference type="RefSeq" id="WP_131809342.1">
    <property type="nucleotide sequence ID" value="NZ_LQYE01000013.1"/>
</dbReference>
<dbReference type="Proteomes" id="UP000186919">
    <property type="component" value="Unassembled WGS sequence"/>
</dbReference>
<feature type="transmembrane region" description="Helical" evidence="1">
    <location>
        <begin position="217"/>
        <end position="236"/>
    </location>
</feature>
<keyword evidence="1" id="KW-0472">Membrane</keyword>
<gene>
    <name evidence="2" type="ORF">AWB85_24210</name>
</gene>
<keyword evidence="1" id="KW-1133">Transmembrane helix</keyword>
<evidence type="ECO:0000313" key="3">
    <source>
        <dbReference type="Proteomes" id="UP000186919"/>
    </source>
</evidence>
<accession>A0A179VAA2</accession>
<organism evidence="2 3">
    <name type="scientific">Mycobacteroides immunogenum</name>
    <dbReference type="NCBI Taxonomy" id="83262"/>
    <lineage>
        <taxon>Bacteria</taxon>
        <taxon>Bacillati</taxon>
        <taxon>Actinomycetota</taxon>
        <taxon>Actinomycetes</taxon>
        <taxon>Mycobacteriales</taxon>
        <taxon>Mycobacteriaceae</taxon>
        <taxon>Mycobacteroides</taxon>
    </lineage>
</organism>
<comment type="caution">
    <text evidence="2">The sequence shown here is derived from an EMBL/GenBank/DDBJ whole genome shotgun (WGS) entry which is preliminary data.</text>
</comment>
<proteinExistence type="predicted"/>
<sequence>MKHTHVLSTCLTVATLSVGMGGAGIATASTAQAESLRVGVEPTEFLKYGAGPIIAIVSFLATAYYFRHNKRRKRVEIDTKVTALLTSDVHERDNLQVELDGRRVSDPYIVDLLIINTGHKDLASADFEGNPVLIPIGAEIVARLKSPTENPAEIFKIEPGSKELRIDPVKIAVGDNHKVRLLVDGKPVDRPNLAGHPLIDTDLTTVESWRVRVIGRVILIAIIGIIALLASFYLFAYKMGFDRSLQIDSSYTDYCNEWGFRNRRLDDKSSSISSVIHWLYALLPILAFSLIYVTVQIRRWIARSKRFPSNEWGDRPQTRPE</sequence>
<keyword evidence="1" id="KW-0812">Transmembrane</keyword>
<evidence type="ECO:0000313" key="2">
    <source>
        <dbReference type="EMBL" id="OAT68674.1"/>
    </source>
</evidence>
<dbReference type="EMBL" id="LQYE01000013">
    <property type="protein sequence ID" value="OAT68674.1"/>
    <property type="molecule type" value="Genomic_DNA"/>
</dbReference>